<dbReference type="EMBL" id="CP149784">
    <property type="protein sequence ID" value="WYF46632.1"/>
    <property type="molecule type" value="Genomic_DNA"/>
</dbReference>
<sequence>MTLKQDEGWNVAQFQESVSMTFSDKESLKQQVQIAQAELAAWEASRGRAREAASEPCVAERLRVQLVELVASHKVLSFGEFQVDQFNGETFIELDVYIPRADWLQDGGLDVMSSLTELEQEGYILTPRIYPASEERAI</sequence>
<proteinExistence type="predicted"/>
<organism evidence="1">
    <name type="scientific">Deinococcus sp. VB142</name>
    <dbReference type="NCBI Taxonomy" id="3112952"/>
    <lineage>
        <taxon>Bacteria</taxon>
        <taxon>Thermotogati</taxon>
        <taxon>Deinococcota</taxon>
        <taxon>Deinococci</taxon>
        <taxon>Deinococcales</taxon>
        <taxon>Deinococcaceae</taxon>
        <taxon>Deinococcus</taxon>
    </lineage>
</organism>
<dbReference type="RefSeq" id="WP_339098107.1">
    <property type="nucleotide sequence ID" value="NZ_CP149784.1"/>
</dbReference>
<accession>A0AAU6Q8P9</accession>
<name>A0AAU6Q8P9_9DEIO</name>
<reference evidence="1" key="1">
    <citation type="submission" date="2024-03" db="EMBL/GenBank/DDBJ databases">
        <title>Deinococcus weizhi sp. nov., isolated from human skin.</title>
        <authorList>
            <person name="Wei Z."/>
            <person name="Tian F."/>
            <person name="Yang C."/>
            <person name="Xin L.T."/>
            <person name="Wen Z.J."/>
            <person name="Lan K.C."/>
            <person name="Yu L."/>
            <person name="Zhe W."/>
            <person name="Dan F.D."/>
            <person name="Jun W."/>
            <person name="Rui Z."/>
            <person name="Yong X.J."/>
            <person name="Ting Y."/>
            <person name="Wei X."/>
            <person name="Xu Z.G."/>
            <person name="Xin Z."/>
            <person name="Dong F.G."/>
            <person name="Ni X.M."/>
            <person name="Zheng M.G."/>
            <person name="Chun Y."/>
            <person name="Qian W.X."/>
        </authorList>
    </citation>
    <scope>NUCLEOTIDE SEQUENCE</scope>
    <source>
        <strain evidence="1">VB142</strain>
        <plasmid evidence="1">p1</plasmid>
    </source>
</reference>
<gene>
    <name evidence="1" type="ORF">WDJ50_18070</name>
</gene>
<dbReference type="AlphaFoldDB" id="A0AAU6Q8P9"/>
<keyword evidence="1" id="KW-0614">Plasmid</keyword>
<protein>
    <submittedName>
        <fullName evidence="1">Uncharacterized protein</fullName>
    </submittedName>
</protein>
<evidence type="ECO:0000313" key="1">
    <source>
        <dbReference type="EMBL" id="WYF46632.1"/>
    </source>
</evidence>
<geneLocation type="plasmid" evidence="1">
    <name>p1</name>
</geneLocation>